<reference evidence="3" key="2">
    <citation type="submission" date="2019-02" db="EMBL/GenBank/DDBJ databases">
        <title>Granulicella sibirica sp. nov., a psychrotolerant acidobacterium isolated from an organic soil layer in forested tundra, West Siberia.</title>
        <authorList>
            <person name="Oshkin I.Y."/>
            <person name="Kulichevskaya I.S."/>
            <person name="Rijpstra W.I.C."/>
            <person name="Sinninghe Damste J.S."/>
            <person name="Rakitin A.L."/>
            <person name="Ravin N.V."/>
            <person name="Dedysh S.N."/>
        </authorList>
    </citation>
    <scope>NUCLEOTIDE SEQUENCE [LARGE SCALE GENOMIC DNA]</scope>
    <source>
        <strain evidence="3">AF10</strain>
    </source>
</reference>
<gene>
    <name evidence="2" type="ORF">GRAN_4459</name>
</gene>
<dbReference type="RefSeq" id="WP_128914989.1">
    <property type="nucleotide sequence ID" value="NZ_RDSM01000003.1"/>
</dbReference>
<dbReference type="AlphaFoldDB" id="A0A4Q0SW65"/>
<evidence type="ECO:0000313" key="3">
    <source>
        <dbReference type="Proteomes" id="UP000289437"/>
    </source>
</evidence>
<dbReference type="InterPro" id="IPR025356">
    <property type="entry name" value="DUF4260"/>
</dbReference>
<keyword evidence="3" id="KW-1185">Reference proteome</keyword>
<protein>
    <recommendedName>
        <fullName evidence="4">DUF4260 domain-containing protein</fullName>
    </recommendedName>
</protein>
<dbReference type="EMBL" id="RDSM01000003">
    <property type="protein sequence ID" value="RXH55355.1"/>
    <property type="molecule type" value="Genomic_DNA"/>
</dbReference>
<sequence>MLDRPSQLLRLEDTTLFLATLILYQYLHGSWLHFALFFFIPDLFMLGFLLDSRIGATIYNLAHTLTLPILLFLAASWRHRLLTEPIAVIWAAHIAFDRLLGYGLKYPTGFKDTHLQRLA</sequence>
<accession>A0A4Q0SW65</accession>
<comment type="caution">
    <text evidence="2">The sequence shown here is derived from an EMBL/GenBank/DDBJ whole genome shotgun (WGS) entry which is preliminary data.</text>
</comment>
<name>A0A4Q0SW65_9BACT</name>
<evidence type="ECO:0000313" key="2">
    <source>
        <dbReference type="EMBL" id="RXH55355.1"/>
    </source>
</evidence>
<keyword evidence="1" id="KW-0812">Transmembrane</keyword>
<dbReference type="OrthoDB" id="9813911at2"/>
<evidence type="ECO:0008006" key="4">
    <source>
        <dbReference type="Google" id="ProtNLM"/>
    </source>
</evidence>
<feature type="transmembrane region" description="Helical" evidence="1">
    <location>
        <begin position="57"/>
        <end position="77"/>
    </location>
</feature>
<keyword evidence="1" id="KW-0472">Membrane</keyword>
<organism evidence="2 3">
    <name type="scientific">Granulicella sibirica</name>
    <dbReference type="NCBI Taxonomy" id="2479048"/>
    <lineage>
        <taxon>Bacteria</taxon>
        <taxon>Pseudomonadati</taxon>
        <taxon>Acidobacteriota</taxon>
        <taxon>Terriglobia</taxon>
        <taxon>Terriglobales</taxon>
        <taxon>Acidobacteriaceae</taxon>
        <taxon>Granulicella</taxon>
    </lineage>
</organism>
<dbReference type="Pfam" id="PF14079">
    <property type="entry name" value="DUF4260"/>
    <property type="match status" value="1"/>
</dbReference>
<proteinExistence type="predicted"/>
<keyword evidence="1" id="KW-1133">Transmembrane helix</keyword>
<reference evidence="2 3" key="1">
    <citation type="submission" date="2018-11" db="EMBL/GenBank/DDBJ databases">
        <authorList>
            <person name="Mardanov A.V."/>
            <person name="Ravin N.V."/>
            <person name="Dedysh S.N."/>
        </authorList>
    </citation>
    <scope>NUCLEOTIDE SEQUENCE [LARGE SCALE GENOMIC DNA]</scope>
    <source>
        <strain evidence="2 3">AF10</strain>
    </source>
</reference>
<dbReference type="Proteomes" id="UP000289437">
    <property type="component" value="Unassembled WGS sequence"/>
</dbReference>
<evidence type="ECO:0000256" key="1">
    <source>
        <dbReference type="SAM" id="Phobius"/>
    </source>
</evidence>